<evidence type="ECO:0000313" key="2">
    <source>
        <dbReference type="Proteomes" id="UP000298234"/>
    </source>
</evidence>
<evidence type="ECO:0000313" key="1">
    <source>
        <dbReference type="EMBL" id="TEU35276.1"/>
    </source>
</evidence>
<organism evidence="1 2">
    <name type="scientific">Burkholderia cepacia</name>
    <name type="common">Pseudomonas cepacia</name>
    <dbReference type="NCBI Taxonomy" id="292"/>
    <lineage>
        <taxon>Bacteria</taxon>
        <taxon>Pseudomonadati</taxon>
        <taxon>Pseudomonadota</taxon>
        <taxon>Betaproteobacteria</taxon>
        <taxon>Burkholderiales</taxon>
        <taxon>Burkholderiaceae</taxon>
        <taxon>Burkholderia</taxon>
        <taxon>Burkholderia cepacia complex</taxon>
    </lineage>
</organism>
<proteinExistence type="predicted"/>
<dbReference type="RefSeq" id="WP_134257460.1">
    <property type="nucleotide sequence ID" value="NZ_SNSG01000072.1"/>
</dbReference>
<dbReference type="Proteomes" id="UP000298234">
    <property type="component" value="Unassembled WGS sequence"/>
</dbReference>
<gene>
    <name evidence="1" type="ORF">E3D37_37710</name>
</gene>
<dbReference type="AlphaFoldDB" id="A0AAX2REE9"/>
<name>A0AAX2REE9_BURCE</name>
<protein>
    <recommendedName>
        <fullName evidence="3">Gp38</fullName>
    </recommendedName>
</protein>
<evidence type="ECO:0008006" key="3">
    <source>
        <dbReference type="Google" id="ProtNLM"/>
    </source>
</evidence>
<sequence length="215" mass="23062">MNMENTTKQVAQTSGVATGNCGTCKFWGSASDEPWGRNMGMAKCNNVPKYFDVCEETGFEEPGEDYPAYHVLKAVYKGTKAVALDGSGYRAELLTTADFGCISYARIEGAESSSHKLVRSKDGTATPFDTSQVRSAVDTVTKDEREMKELGALSLMPVGSEMIDRIADAIAVRVGGYSGDIVEADYVANLVEMAIMHIGAGLAPLRDHGKRAGRT</sequence>
<dbReference type="EMBL" id="SNSQ01000068">
    <property type="protein sequence ID" value="TEU35276.1"/>
    <property type="molecule type" value="Genomic_DNA"/>
</dbReference>
<comment type="caution">
    <text evidence="1">The sequence shown here is derived from an EMBL/GenBank/DDBJ whole genome shotgun (WGS) entry which is preliminary data.</text>
</comment>
<accession>A0AAX2REE9</accession>
<reference evidence="1 2" key="1">
    <citation type="submission" date="2019-03" db="EMBL/GenBank/DDBJ databases">
        <title>Burkholderia cepacia outbreak.</title>
        <authorList>
            <person name="Farzana R."/>
            <person name="Walsh T.R."/>
        </authorList>
    </citation>
    <scope>NUCLEOTIDE SEQUENCE [LARGE SCALE GENOMIC DNA]</scope>
    <source>
        <strain evidence="2">d13</strain>
    </source>
</reference>